<evidence type="ECO:0000313" key="6">
    <source>
        <dbReference type="EMBL" id="ACU45220.1"/>
    </source>
</evidence>
<evidence type="ECO:0000259" key="5">
    <source>
        <dbReference type="PROSITE" id="PS51352"/>
    </source>
</evidence>
<reference evidence="6" key="1">
    <citation type="submission" date="2008-12" db="EMBL/GenBank/DDBJ databases">
        <authorList>
            <person name="Zhang H."/>
            <person name="Lin S."/>
        </authorList>
    </citation>
    <scope>NUCLEOTIDE SEQUENCE</scope>
    <source>
        <strain evidence="6">CCMP1975</strain>
    </source>
</reference>
<accession>E8Z6Z0</accession>
<dbReference type="GO" id="GO:0006457">
    <property type="term" value="P:protein folding"/>
    <property type="evidence" value="ECO:0007669"/>
    <property type="project" value="TreeGrafter"/>
</dbReference>
<dbReference type="SUPFAM" id="SSF52833">
    <property type="entry name" value="Thioredoxin-like"/>
    <property type="match status" value="1"/>
</dbReference>
<name>E8Z6Z0_KARVE</name>
<reference evidence="6" key="2">
    <citation type="book" date="2010" name="PROCEEDINGS OF 13TH INTERNATIONAL CONFERENCE ON HARMFUL ALGAE" publisher="International Society For The Study of Harmful Algae" city="Hong Kong, China">
        <title>Dinoflagellate meta-transcriptomics enabled by spliced leader.</title>
        <editorList>
            <person name="Unknown A."/>
        </editorList>
        <authorList>
            <person name="Lin S."/>
            <person name="Zhang H."/>
        </authorList>
    </citation>
    <scope>NUCLEOTIDE SEQUENCE</scope>
    <source>
        <strain evidence="6">CCMP1975</strain>
    </source>
</reference>
<dbReference type="InterPro" id="IPR051063">
    <property type="entry name" value="PDI"/>
</dbReference>
<keyword evidence="6" id="KW-0413">Isomerase</keyword>
<sequence>MRLRRCRFISFVFFTLLWEVRLELTRETWDDAVEGKKVFARFYSAWCSHSQAMRLSWEKLAEAFRDDAKLLIADVNCTGAGKELCDDMGVYSYPTMLYGDWHDLVDYEGGRSYEILKEFADALGPPCSPAAVQHCNQQTRSLIANYTEMGLPILEEFILQKEAAIEQADAEYKVSLQQLEQAHNDLMSRKRAALDKLADFKFRAMKAVRDSRKLKHSGD</sequence>
<evidence type="ECO:0000256" key="1">
    <source>
        <dbReference type="ARBA" id="ARBA00006347"/>
    </source>
</evidence>
<feature type="chain" id="PRO_5003232332" evidence="4">
    <location>
        <begin position="23"/>
        <end position="219"/>
    </location>
</feature>
<evidence type="ECO:0000256" key="4">
    <source>
        <dbReference type="SAM" id="SignalP"/>
    </source>
</evidence>
<evidence type="ECO:0000256" key="3">
    <source>
        <dbReference type="SAM" id="Coils"/>
    </source>
</evidence>
<dbReference type="PANTHER" id="PTHR45672:SF3">
    <property type="entry name" value="THIOREDOXIN DOMAIN-CONTAINING PROTEIN 5"/>
    <property type="match status" value="1"/>
</dbReference>
<dbReference type="CDD" id="cd02961">
    <property type="entry name" value="PDI_a_family"/>
    <property type="match status" value="1"/>
</dbReference>
<feature type="domain" description="Thioredoxin" evidence="5">
    <location>
        <begin position="2"/>
        <end position="125"/>
    </location>
</feature>
<keyword evidence="3" id="KW-0175">Coiled coil</keyword>
<dbReference type="PANTHER" id="PTHR45672">
    <property type="entry name" value="PROTEIN DISULFIDE-ISOMERASE C17H9.14C-RELATED"/>
    <property type="match status" value="1"/>
</dbReference>
<dbReference type="PROSITE" id="PS51352">
    <property type="entry name" value="THIOREDOXIN_2"/>
    <property type="match status" value="1"/>
</dbReference>
<dbReference type="EMBL" id="FJ600205">
    <property type="protein sequence ID" value="ACU45220.1"/>
    <property type="molecule type" value="mRNA"/>
</dbReference>
<protein>
    <submittedName>
        <fullName evidence="6">Protein disulfide isomerase-like</fullName>
    </submittedName>
</protein>
<proteinExistence type="evidence at transcript level"/>
<feature type="coiled-coil region" evidence="3">
    <location>
        <begin position="165"/>
        <end position="196"/>
    </location>
</feature>
<comment type="similarity">
    <text evidence="1">Belongs to the protein disulfide isomerase family.</text>
</comment>
<organism evidence="6">
    <name type="scientific">Karlodinium veneficum</name>
    <name type="common">Dinoflagellate</name>
    <name type="synonym">Karlodinium micrum</name>
    <dbReference type="NCBI Taxonomy" id="407301"/>
    <lineage>
        <taxon>Eukaryota</taxon>
        <taxon>Sar</taxon>
        <taxon>Alveolata</taxon>
        <taxon>Dinophyceae</taxon>
        <taxon>Gymnodiniales</taxon>
        <taxon>Kareniaceae</taxon>
        <taxon>Karlodinium</taxon>
    </lineage>
</organism>
<dbReference type="Pfam" id="PF00085">
    <property type="entry name" value="Thioredoxin"/>
    <property type="match status" value="1"/>
</dbReference>
<dbReference type="AlphaFoldDB" id="E8Z6Z0"/>
<dbReference type="InterPro" id="IPR013766">
    <property type="entry name" value="Thioredoxin_domain"/>
</dbReference>
<dbReference type="Gene3D" id="3.40.30.10">
    <property type="entry name" value="Glutaredoxin"/>
    <property type="match status" value="1"/>
</dbReference>
<keyword evidence="2 4" id="KW-0732">Signal</keyword>
<evidence type="ECO:0000256" key="2">
    <source>
        <dbReference type="ARBA" id="ARBA00022729"/>
    </source>
</evidence>
<dbReference type="GO" id="GO:0003756">
    <property type="term" value="F:protein disulfide isomerase activity"/>
    <property type="evidence" value="ECO:0007669"/>
    <property type="project" value="TreeGrafter"/>
</dbReference>
<dbReference type="GO" id="GO:0005783">
    <property type="term" value="C:endoplasmic reticulum"/>
    <property type="evidence" value="ECO:0007669"/>
    <property type="project" value="TreeGrafter"/>
</dbReference>
<dbReference type="InterPro" id="IPR036249">
    <property type="entry name" value="Thioredoxin-like_sf"/>
</dbReference>
<feature type="signal peptide" evidence="4">
    <location>
        <begin position="1"/>
        <end position="22"/>
    </location>
</feature>